<evidence type="ECO:0000259" key="2">
    <source>
        <dbReference type="SMART" id="SM00062"/>
    </source>
</evidence>
<dbReference type="PANTHER" id="PTHR35936:SF25">
    <property type="entry name" value="ABC TRANSPORTER SUBSTRATE-BINDING PROTEIN"/>
    <property type="match status" value="1"/>
</dbReference>
<dbReference type="SUPFAM" id="SSF53850">
    <property type="entry name" value="Periplasmic binding protein-like II"/>
    <property type="match status" value="1"/>
</dbReference>
<comment type="caution">
    <text evidence="3">The sequence shown here is derived from an EMBL/GenBank/DDBJ whole genome shotgun (WGS) entry which is preliminary data.</text>
</comment>
<dbReference type="SMART" id="SM00062">
    <property type="entry name" value="PBPb"/>
    <property type="match status" value="1"/>
</dbReference>
<dbReference type="InterPro" id="IPR001638">
    <property type="entry name" value="Solute-binding_3/MltF_N"/>
</dbReference>
<feature type="domain" description="Solute-binding protein family 3/N-terminal" evidence="2">
    <location>
        <begin position="2"/>
        <end position="223"/>
    </location>
</feature>
<accession>A0ABR6YD74</accession>
<evidence type="ECO:0000313" key="3">
    <source>
        <dbReference type="EMBL" id="MBC3874489.1"/>
    </source>
</evidence>
<evidence type="ECO:0000313" key="4">
    <source>
        <dbReference type="Proteomes" id="UP000624279"/>
    </source>
</evidence>
<evidence type="ECO:0000256" key="1">
    <source>
        <dbReference type="ARBA" id="ARBA00022729"/>
    </source>
</evidence>
<dbReference type="EMBL" id="JACOGA010000011">
    <property type="protein sequence ID" value="MBC3874489.1"/>
    <property type="molecule type" value="Genomic_DNA"/>
</dbReference>
<proteinExistence type="predicted"/>
<dbReference type="PANTHER" id="PTHR35936">
    <property type="entry name" value="MEMBRANE-BOUND LYTIC MUREIN TRANSGLYCOSYLASE F"/>
    <property type="match status" value="1"/>
</dbReference>
<dbReference type="Gene3D" id="3.40.190.10">
    <property type="entry name" value="Periplasmic binding protein-like II"/>
    <property type="match status" value="2"/>
</dbReference>
<dbReference type="Proteomes" id="UP000624279">
    <property type="component" value="Unassembled WGS sequence"/>
</dbReference>
<reference evidence="3 4" key="1">
    <citation type="submission" date="2020-08" db="EMBL/GenBank/DDBJ databases">
        <title>Novel species isolated from subtropical streams in China.</title>
        <authorList>
            <person name="Lu H."/>
        </authorList>
    </citation>
    <scope>NUCLEOTIDE SEQUENCE [LARGE SCALE GENOMIC DNA]</scope>
    <source>
        <strain evidence="3 4">LX15W</strain>
    </source>
</reference>
<keyword evidence="4" id="KW-1185">Reference proteome</keyword>
<keyword evidence="1" id="KW-0732">Signal</keyword>
<gene>
    <name evidence="3" type="ORF">H8K55_12890</name>
</gene>
<protein>
    <submittedName>
        <fullName evidence="3">Transporter substrate-binding domain-containing protein</fullName>
    </submittedName>
</protein>
<sequence length="231" mass="26259">MPLLFGENRNEKGDLNPIPERFTRVFSTIEKDLSIQFQLQIYPWNRAVKIASTEGGLIFGLSITPERAEIFSFSDPVVYQYLWLVTRSDTQFEFKSLQDLKGKTIGVVRGSKYGGEFDQQKNILFKTDDDIDAYGTRLKKLSNRQIDAIIFSSPITEAKEVEKIVNAIKIPTENEAVPATQARFAVLPVPVLRDGIRFAILRGQNEKLIEGINRTLKRINPPPKSTKKKSR</sequence>
<dbReference type="RefSeq" id="WP_186942480.1">
    <property type="nucleotide sequence ID" value="NZ_JACOGA010000011.1"/>
</dbReference>
<organism evidence="3 4">
    <name type="scientific">Undibacterium flavidum</name>
    <dbReference type="NCBI Taxonomy" id="2762297"/>
    <lineage>
        <taxon>Bacteria</taxon>
        <taxon>Pseudomonadati</taxon>
        <taxon>Pseudomonadota</taxon>
        <taxon>Betaproteobacteria</taxon>
        <taxon>Burkholderiales</taxon>
        <taxon>Oxalobacteraceae</taxon>
        <taxon>Undibacterium</taxon>
    </lineage>
</organism>
<dbReference type="Pfam" id="PF00497">
    <property type="entry name" value="SBP_bac_3"/>
    <property type="match status" value="1"/>
</dbReference>
<name>A0ABR6YD74_9BURK</name>